<feature type="compositionally biased region" description="Basic and acidic residues" evidence="1">
    <location>
        <begin position="144"/>
        <end position="176"/>
    </location>
</feature>
<protein>
    <submittedName>
        <fullName evidence="2">Uncharacterized protein</fullName>
    </submittedName>
</protein>
<dbReference type="AlphaFoldDB" id="A0A9P8CQI9"/>
<reference evidence="2" key="1">
    <citation type="journal article" date="2021" name="IMA Fungus">
        <title>Genomic characterization of three marine fungi, including Emericellopsis atlantica sp. nov. with signatures of a generalist lifestyle and marine biomass degradation.</title>
        <authorList>
            <person name="Hagestad O.C."/>
            <person name="Hou L."/>
            <person name="Andersen J.H."/>
            <person name="Hansen E.H."/>
            <person name="Altermark B."/>
            <person name="Li C."/>
            <person name="Kuhnert E."/>
            <person name="Cox R.J."/>
            <person name="Crous P.W."/>
            <person name="Spatafora J.W."/>
            <person name="Lail K."/>
            <person name="Amirebrahimi M."/>
            <person name="Lipzen A."/>
            <person name="Pangilinan J."/>
            <person name="Andreopoulos W."/>
            <person name="Hayes R.D."/>
            <person name="Ng V."/>
            <person name="Grigoriev I.V."/>
            <person name="Jackson S.A."/>
            <person name="Sutton T.D.S."/>
            <person name="Dobson A.D.W."/>
            <person name="Rama T."/>
        </authorList>
    </citation>
    <scope>NUCLEOTIDE SEQUENCE</scope>
    <source>
        <strain evidence="2">TS7</strain>
    </source>
</reference>
<dbReference type="OrthoDB" id="10259785at2759"/>
<feature type="compositionally biased region" description="Basic and acidic residues" evidence="1">
    <location>
        <begin position="274"/>
        <end position="287"/>
    </location>
</feature>
<dbReference type="RefSeq" id="XP_046119281.1">
    <property type="nucleotide sequence ID" value="XM_046264929.1"/>
</dbReference>
<dbReference type="Proteomes" id="UP000887229">
    <property type="component" value="Unassembled WGS sequence"/>
</dbReference>
<keyword evidence="3" id="KW-1185">Reference proteome</keyword>
<feature type="compositionally biased region" description="Low complexity" evidence="1">
    <location>
        <begin position="490"/>
        <end position="501"/>
    </location>
</feature>
<feature type="compositionally biased region" description="Low complexity" evidence="1">
    <location>
        <begin position="343"/>
        <end position="352"/>
    </location>
</feature>
<sequence length="876" mass="99246">MSEQLDLQAVLQNGYFKTSRAKPAQHGQSPSLTSQSDSSPPPLDFVLADDPSRYEQERALAVADPRRPRTRPPPPPTCEDEAEALAKEFGSLCTDTSAEEPRSRGDFEQHPILLEVHEHNPERRFVLVPDSPEPTAPTAPAESQNKDEGSDAERRRKIQSDSEPPRNPHADRKYEPVFDENLTAEPRPANPRRRSRQDLPPLDTAYRKERTKSAVGPRPEAFSARPGVSHKEDLLTPDSVRNGSSRRDRVYYETASSTTGPRRMAHQKSFTNLTDDRRRDRPQRRESLSPGRGMRSESNPDARKSRRKASVDRSEPRYRDEPLGVRGSRRESQLPPRRPEEPTPVTASSQRPRGPRPRREGSRSSDEKEASSAPTSNRPRGKSTSVHQDSEPHHVSEKERARWVDDRSRSRDPSATTQATPMVGAREPPMYPRASATFPIAGDFHRPYPDDIASGRPPRVPPHASQPAPSASTPAVPLPASVPMESSFDSTASGTQGSAASNTWPPQAFDPERDGVPTDKQPASKDMGSYRRYSEGHALDSMPRFPECPRKEPVAGKMDWLTLPHSDLNVCPDCYQAVFANTEFRTQFQPMLRPTDRPLACDFGSSPWYRIAYLLTLKNEHSDLRLFHQVDNVAVASRNQPCPGSRKAHRNWFTVRDPYKRRTVPNFTVCYRCAKTLEVLLPNLMGTLVPDSRPEPPPSVCALHFKPQRRRFALYFDIFETTADRAVSNNEPPDVSALASKIERLSAVEECREDTPIPNAYWHTMQYLPELTVCSDCFNEVVRPRISSDLLARNFYKDPQRLQLATCQLYSERMREIFSKACRRNDSKYLRAKVIERMQVEMDIHAKLVKLDRGGHDDAYTEEQVAKLISEWKKWE</sequence>
<comment type="caution">
    <text evidence="2">The sequence shown here is derived from an EMBL/GenBank/DDBJ whole genome shotgun (WGS) entry which is preliminary data.</text>
</comment>
<feature type="compositionally biased region" description="Basic and acidic residues" evidence="1">
    <location>
        <begin position="388"/>
        <end position="412"/>
    </location>
</feature>
<name>A0A9P8CQI9_9HYPO</name>
<evidence type="ECO:0000313" key="2">
    <source>
        <dbReference type="EMBL" id="KAG9255357.1"/>
    </source>
</evidence>
<feature type="compositionally biased region" description="Low complexity" evidence="1">
    <location>
        <begin position="462"/>
        <end position="483"/>
    </location>
</feature>
<feature type="compositionally biased region" description="Low complexity" evidence="1">
    <location>
        <begin position="28"/>
        <end position="38"/>
    </location>
</feature>
<proteinExistence type="predicted"/>
<dbReference type="EMBL" id="MU251251">
    <property type="protein sequence ID" value="KAG9255357.1"/>
    <property type="molecule type" value="Genomic_DNA"/>
</dbReference>
<organism evidence="2 3">
    <name type="scientific">Emericellopsis atlantica</name>
    <dbReference type="NCBI Taxonomy" id="2614577"/>
    <lineage>
        <taxon>Eukaryota</taxon>
        <taxon>Fungi</taxon>
        <taxon>Dikarya</taxon>
        <taxon>Ascomycota</taxon>
        <taxon>Pezizomycotina</taxon>
        <taxon>Sordariomycetes</taxon>
        <taxon>Hypocreomycetidae</taxon>
        <taxon>Hypocreales</taxon>
        <taxon>Bionectriaceae</taxon>
        <taxon>Emericellopsis</taxon>
    </lineage>
</organism>
<dbReference type="GeneID" id="70295832"/>
<evidence type="ECO:0000313" key="3">
    <source>
        <dbReference type="Proteomes" id="UP000887229"/>
    </source>
</evidence>
<gene>
    <name evidence="2" type="ORF">F5Z01DRAFT_673307</name>
</gene>
<feature type="compositionally biased region" description="Basic and acidic residues" evidence="1">
    <location>
        <begin position="294"/>
        <end position="341"/>
    </location>
</feature>
<feature type="compositionally biased region" description="Basic and acidic residues" evidence="1">
    <location>
        <begin position="99"/>
        <end position="125"/>
    </location>
</feature>
<feature type="compositionally biased region" description="Polar residues" evidence="1">
    <location>
        <begin position="372"/>
        <end position="387"/>
    </location>
</feature>
<evidence type="ECO:0000256" key="1">
    <source>
        <dbReference type="SAM" id="MobiDB-lite"/>
    </source>
</evidence>
<feature type="region of interest" description="Disordered" evidence="1">
    <location>
        <begin position="17"/>
        <end position="528"/>
    </location>
</feature>
<feature type="compositionally biased region" description="Basic and acidic residues" evidence="1">
    <location>
        <begin position="357"/>
        <end position="370"/>
    </location>
</feature>
<accession>A0A9P8CQI9</accession>